<dbReference type="AlphaFoldDB" id="A0A4Z2HL11"/>
<evidence type="ECO:0000313" key="2">
    <source>
        <dbReference type="EMBL" id="TNN66486.1"/>
    </source>
</evidence>
<dbReference type="Proteomes" id="UP000314294">
    <property type="component" value="Unassembled WGS sequence"/>
</dbReference>
<proteinExistence type="predicted"/>
<evidence type="ECO:0000256" key="1">
    <source>
        <dbReference type="SAM" id="MobiDB-lite"/>
    </source>
</evidence>
<reference evidence="2 3" key="1">
    <citation type="submission" date="2019-03" db="EMBL/GenBank/DDBJ databases">
        <title>First draft genome of Liparis tanakae, snailfish: a comprehensive survey of snailfish specific genes.</title>
        <authorList>
            <person name="Kim W."/>
            <person name="Song I."/>
            <person name="Jeong J.-H."/>
            <person name="Kim D."/>
            <person name="Kim S."/>
            <person name="Ryu S."/>
            <person name="Song J.Y."/>
            <person name="Lee S.K."/>
        </authorList>
    </citation>
    <scope>NUCLEOTIDE SEQUENCE [LARGE SCALE GENOMIC DNA]</scope>
    <source>
        <tissue evidence="2">Muscle</tissue>
    </source>
</reference>
<gene>
    <name evidence="2" type="ORF">EYF80_023279</name>
</gene>
<name>A0A4Z2HL11_9TELE</name>
<feature type="compositionally biased region" description="Polar residues" evidence="1">
    <location>
        <begin position="9"/>
        <end position="23"/>
    </location>
</feature>
<feature type="region of interest" description="Disordered" evidence="1">
    <location>
        <begin position="1"/>
        <end position="32"/>
    </location>
</feature>
<sequence length="85" mass="8961">MVKGRMGQEASSSRAVRKQSASRADSHHVHQSALSCGVDSQGLIIQALGVVQLATELGQTAPLQQHRVRVGGERDGLGYAELGLL</sequence>
<dbReference type="EMBL" id="SRLO01000218">
    <property type="protein sequence ID" value="TNN66486.1"/>
    <property type="molecule type" value="Genomic_DNA"/>
</dbReference>
<accession>A0A4Z2HL11</accession>
<comment type="caution">
    <text evidence="2">The sequence shown here is derived from an EMBL/GenBank/DDBJ whole genome shotgun (WGS) entry which is preliminary data.</text>
</comment>
<evidence type="ECO:0000313" key="3">
    <source>
        <dbReference type="Proteomes" id="UP000314294"/>
    </source>
</evidence>
<protein>
    <submittedName>
        <fullName evidence="2">Uncharacterized protein</fullName>
    </submittedName>
</protein>
<organism evidence="2 3">
    <name type="scientific">Liparis tanakae</name>
    <name type="common">Tanaka's snailfish</name>
    <dbReference type="NCBI Taxonomy" id="230148"/>
    <lineage>
        <taxon>Eukaryota</taxon>
        <taxon>Metazoa</taxon>
        <taxon>Chordata</taxon>
        <taxon>Craniata</taxon>
        <taxon>Vertebrata</taxon>
        <taxon>Euteleostomi</taxon>
        <taxon>Actinopterygii</taxon>
        <taxon>Neopterygii</taxon>
        <taxon>Teleostei</taxon>
        <taxon>Neoteleostei</taxon>
        <taxon>Acanthomorphata</taxon>
        <taxon>Eupercaria</taxon>
        <taxon>Perciformes</taxon>
        <taxon>Cottioidei</taxon>
        <taxon>Cottales</taxon>
        <taxon>Liparidae</taxon>
        <taxon>Liparis</taxon>
    </lineage>
</organism>
<keyword evidence="3" id="KW-1185">Reference proteome</keyword>